<feature type="domain" description="Translation elongation factor P/YeiP central" evidence="12">
    <location>
        <begin position="69"/>
        <end position="123"/>
    </location>
</feature>
<dbReference type="Pfam" id="PF01132">
    <property type="entry name" value="EFP"/>
    <property type="match status" value="1"/>
</dbReference>
<accession>A0A1B2H7U1</accession>
<dbReference type="SMART" id="SM00841">
    <property type="entry name" value="Elong-fact-P_C"/>
    <property type="match status" value="1"/>
</dbReference>
<dbReference type="GO" id="GO:0043043">
    <property type="term" value="P:peptide biosynthetic process"/>
    <property type="evidence" value="ECO:0007669"/>
    <property type="project" value="InterPro"/>
</dbReference>
<dbReference type="RefSeq" id="WP_075433095.1">
    <property type="nucleotide sequence ID" value="NZ_CP013259.1"/>
</dbReference>
<dbReference type="CDD" id="cd05794">
    <property type="entry name" value="S1_EF-P_repeat_2"/>
    <property type="match status" value="1"/>
</dbReference>
<dbReference type="InterPro" id="IPR015365">
    <property type="entry name" value="Elong-fact-P_C"/>
</dbReference>
<dbReference type="PIRSF" id="PIRSF005901">
    <property type="entry name" value="EF-P"/>
    <property type="match status" value="1"/>
</dbReference>
<dbReference type="SUPFAM" id="SSF50104">
    <property type="entry name" value="Translation proteins SH3-like domain"/>
    <property type="match status" value="1"/>
</dbReference>
<evidence type="ECO:0000313" key="13">
    <source>
        <dbReference type="EMBL" id="ANZ22275.1"/>
    </source>
</evidence>
<evidence type="ECO:0000259" key="11">
    <source>
        <dbReference type="SMART" id="SM00841"/>
    </source>
</evidence>
<comment type="pathway">
    <text evidence="2 8">Protein biosynthesis; polypeptide chain elongation.</text>
</comment>
<dbReference type="FunFam" id="2.40.50.140:FF:000004">
    <property type="entry name" value="Elongation factor P"/>
    <property type="match status" value="1"/>
</dbReference>
<dbReference type="Pfam" id="PF09285">
    <property type="entry name" value="Elong-fact-P_C"/>
    <property type="match status" value="1"/>
</dbReference>
<feature type="domain" description="Elongation factor P C-terminal" evidence="11">
    <location>
        <begin position="131"/>
        <end position="187"/>
    </location>
</feature>
<evidence type="ECO:0000256" key="7">
    <source>
        <dbReference type="ARBA" id="ARBA00023278"/>
    </source>
</evidence>
<dbReference type="GO" id="GO:0005829">
    <property type="term" value="C:cytosol"/>
    <property type="evidence" value="ECO:0007669"/>
    <property type="project" value="UniProtKB-ARBA"/>
</dbReference>
<dbReference type="PANTHER" id="PTHR30053">
    <property type="entry name" value="ELONGATION FACTOR P"/>
    <property type="match status" value="1"/>
</dbReference>
<feature type="modified residue" description="N6-(3,6-diaminohexanoyl)-5-hydroxylysine" evidence="8">
    <location>
        <position position="34"/>
    </location>
</feature>
<evidence type="ECO:0000256" key="6">
    <source>
        <dbReference type="ARBA" id="ARBA00022917"/>
    </source>
</evidence>
<dbReference type="Proteomes" id="UP000093070">
    <property type="component" value="Chromosome"/>
</dbReference>
<comment type="subcellular location">
    <subcellularLocation>
        <location evidence="1 8">Cytoplasm</location>
    </subcellularLocation>
</comment>
<dbReference type="STRING" id="118101.ATN01_00105"/>
<evidence type="ECO:0000256" key="3">
    <source>
        <dbReference type="ARBA" id="ARBA00009479"/>
    </source>
</evidence>
<dbReference type="PATRIC" id="fig|118101.4.peg.21"/>
<dbReference type="Gene3D" id="2.40.50.140">
    <property type="entry name" value="Nucleic acid-binding proteins"/>
    <property type="match status" value="2"/>
</dbReference>
<dbReference type="Pfam" id="PF08207">
    <property type="entry name" value="EFP_N"/>
    <property type="match status" value="1"/>
</dbReference>
<dbReference type="CDD" id="cd04470">
    <property type="entry name" value="S1_EF-P_repeat_1"/>
    <property type="match status" value="1"/>
</dbReference>
<proteinExistence type="inferred from homology"/>
<dbReference type="InterPro" id="IPR001059">
    <property type="entry name" value="Transl_elong_P/YeiP_cen"/>
</dbReference>
<keyword evidence="7 8" id="KW-0379">Hydroxylation</keyword>
<evidence type="ECO:0000313" key="14">
    <source>
        <dbReference type="Proteomes" id="UP000093070"/>
    </source>
</evidence>
<dbReference type="SMART" id="SM01185">
    <property type="entry name" value="EFP"/>
    <property type="match status" value="1"/>
</dbReference>
<dbReference type="FunFam" id="2.30.30.30:FF:000003">
    <property type="entry name" value="Elongation factor P"/>
    <property type="match status" value="1"/>
</dbReference>
<comment type="function">
    <text evidence="8">Involved in peptide bond synthesis. Alleviates ribosome stalling that occurs when 3 or more consecutive Pro residues or the sequence PPG is present in a protein, possibly by augmenting the peptidyl transferase activity of the ribosome. Modification of Lys-34 is required for alleviation.</text>
</comment>
<dbReference type="InterPro" id="IPR014722">
    <property type="entry name" value="Rib_uL2_dom2"/>
</dbReference>
<protein>
    <recommendedName>
        <fullName evidence="8 9">Elongation factor P</fullName>
        <shortName evidence="8">EF-P</shortName>
    </recommendedName>
</protein>
<reference evidence="13 14" key="1">
    <citation type="submission" date="2015-11" db="EMBL/GenBank/DDBJ databases">
        <title>The complete genome of Buchnera aphidicola from Diuraphis noxia biotype SAM.</title>
        <authorList>
            <person name="Burger N.F.V."/>
            <person name="Oberholster A.-M."/>
        </authorList>
    </citation>
    <scope>NUCLEOTIDE SEQUENCE [LARGE SCALE GENOMIC DNA]</scope>
    <source>
        <strain evidence="13">SAM</strain>
    </source>
</reference>
<dbReference type="HAMAP" id="MF_00141">
    <property type="entry name" value="EF_P"/>
    <property type="match status" value="1"/>
</dbReference>
<evidence type="ECO:0000256" key="4">
    <source>
        <dbReference type="ARBA" id="ARBA00022490"/>
    </source>
</evidence>
<dbReference type="InterPro" id="IPR013185">
    <property type="entry name" value="Transl_elong_KOW-like"/>
</dbReference>
<sequence length="189" mass="21873">MRVYYSNSFRSGNKIIFENEPYLIESSEFVKPGKGQSFVRVKLRNFSTKQLIEKTFKSTDSFPIADILEKKVVYLYNDSHFWYFIDDKTFEELSVEKNIIGSNKKWLLEQDLCIAILWNKRPISIIPKNFVELKIISTDATLKNDTINNNITKLATLSTGAIIRVPVFIEIGSLVKVDTRSGEYVCRIK</sequence>
<keyword evidence="4 8" id="KW-0963">Cytoplasm</keyword>
<comment type="PTM">
    <text evidence="8">May be beta-lysylated on the epsilon-amino group of Lys-34 by the combined action of EpmA and EpmB, and then hydroxylated on the C5 position of the same residue by EpmC (if this protein is present). Lysylation is critical for the stimulatory effect of EF-P on peptide-bond formation. The lysylation moiety may extend toward the peptidyltransferase center and stabilize the terminal 3-CCA end of the tRNA. Hydroxylation of the C5 position on Lys-34 may allow additional potential stabilizing hydrogen-bond interactions with the P-tRNA.</text>
</comment>
<evidence type="ECO:0000256" key="8">
    <source>
        <dbReference type="HAMAP-Rule" id="MF_00141"/>
    </source>
</evidence>
<dbReference type="PANTHER" id="PTHR30053:SF12">
    <property type="entry name" value="ELONGATION FACTOR P (EF-P) FAMILY PROTEIN"/>
    <property type="match status" value="1"/>
</dbReference>
<evidence type="ECO:0000256" key="10">
    <source>
        <dbReference type="RuleBase" id="RU004389"/>
    </source>
</evidence>
<dbReference type="InterPro" id="IPR011768">
    <property type="entry name" value="Transl_elongation_fac_P"/>
</dbReference>
<gene>
    <name evidence="8" type="primary">efp</name>
    <name evidence="13" type="ORF">ATN01_00105</name>
</gene>
<dbReference type="Gene3D" id="2.30.30.30">
    <property type="match status" value="1"/>
</dbReference>
<evidence type="ECO:0000256" key="5">
    <source>
        <dbReference type="ARBA" id="ARBA00022768"/>
    </source>
</evidence>
<dbReference type="NCBIfam" id="TIGR00038">
    <property type="entry name" value="efp"/>
    <property type="match status" value="1"/>
</dbReference>
<name>A0A1B2H7U1_BUCDN</name>
<dbReference type="InterPro" id="IPR020599">
    <property type="entry name" value="Transl_elong_fac_P/YeiP"/>
</dbReference>
<dbReference type="UniPathway" id="UPA00345"/>
<evidence type="ECO:0000256" key="9">
    <source>
        <dbReference type="NCBIfam" id="TIGR00038"/>
    </source>
</evidence>
<dbReference type="GO" id="GO:0003746">
    <property type="term" value="F:translation elongation factor activity"/>
    <property type="evidence" value="ECO:0007669"/>
    <property type="project" value="UniProtKB-UniRule"/>
</dbReference>
<comment type="similarity">
    <text evidence="3 8 10">Belongs to the elongation factor P family.</text>
</comment>
<dbReference type="OrthoDB" id="9801844at2"/>
<organism evidence="13 14">
    <name type="scientific">Buchnera aphidicola subsp. Diuraphis noxia</name>
    <dbReference type="NCBI Taxonomy" id="118101"/>
    <lineage>
        <taxon>Bacteria</taxon>
        <taxon>Pseudomonadati</taxon>
        <taxon>Pseudomonadota</taxon>
        <taxon>Gammaproteobacteria</taxon>
        <taxon>Enterobacterales</taxon>
        <taxon>Erwiniaceae</taxon>
        <taxon>Buchnera</taxon>
    </lineage>
</organism>
<dbReference type="SUPFAM" id="SSF50249">
    <property type="entry name" value="Nucleic acid-binding proteins"/>
    <property type="match status" value="2"/>
</dbReference>
<dbReference type="AlphaFoldDB" id="A0A1B2H7U1"/>
<dbReference type="InterPro" id="IPR008991">
    <property type="entry name" value="Translation_prot_SH3-like_sf"/>
</dbReference>
<dbReference type="InterPro" id="IPR012340">
    <property type="entry name" value="NA-bd_OB-fold"/>
</dbReference>
<evidence type="ECO:0000256" key="1">
    <source>
        <dbReference type="ARBA" id="ARBA00004496"/>
    </source>
</evidence>
<dbReference type="PROSITE" id="PS01275">
    <property type="entry name" value="EFP"/>
    <property type="match status" value="1"/>
</dbReference>
<dbReference type="EMBL" id="CP013259">
    <property type="protein sequence ID" value="ANZ22275.1"/>
    <property type="molecule type" value="Genomic_DNA"/>
</dbReference>
<dbReference type="NCBIfam" id="NF001810">
    <property type="entry name" value="PRK00529.1"/>
    <property type="match status" value="1"/>
</dbReference>
<evidence type="ECO:0000259" key="12">
    <source>
        <dbReference type="SMART" id="SM01185"/>
    </source>
</evidence>
<evidence type="ECO:0000256" key="2">
    <source>
        <dbReference type="ARBA" id="ARBA00004815"/>
    </source>
</evidence>
<keyword evidence="5 8" id="KW-0251">Elongation factor</keyword>
<dbReference type="InterPro" id="IPR013852">
    <property type="entry name" value="Transl_elong_P/YeiP_CS"/>
</dbReference>
<keyword evidence="6 8" id="KW-0648">Protein biosynthesis</keyword>